<dbReference type="PANTHER" id="PTHR14326">
    <property type="entry name" value="TARGETING PROTEIN FOR XKLP2"/>
    <property type="match status" value="1"/>
</dbReference>
<feature type="compositionally biased region" description="Basic residues" evidence="1">
    <location>
        <begin position="56"/>
        <end position="74"/>
    </location>
</feature>
<dbReference type="AlphaFoldDB" id="A0A498JNN6"/>
<dbReference type="STRING" id="3750.A0A498JNN6"/>
<evidence type="ECO:0000313" key="3">
    <source>
        <dbReference type="Proteomes" id="UP000290289"/>
    </source>
</evidence>
<organism evidence="2 3">
    <name type="scientific">Malus domestica</name>
    <name type="common">Apple</name>
    <name type="synonym">Pyrus malus</name>
    <dbReference type="NCBI Taxonomy" id="3750"/>
    <lineage>
        <taxon>Eukaryota</taxon>
        <taxon>Viridiplantae</taxon>
        <taxon>Streptophyta</taxon>
        <taxon>Embryophyta</taxon>
        <taxon>Tracheophyta</taxon>
        <taxon>Spermatophyta</taxon>
        <taxon>Magnoliopsida</taxon>
        <taxon>eudicotyledons</taxon>
        <taxon>Gunneridae</taxon>
        <taxon>Pentapetalae</taxon>
        <taxon>rosids</taxon>
        <taxon>fabids</taxon>
        <taxon>Rosales</taxon>
        <taxon>Rosaceae</taxon>
        <taxon>Amygdaloideae</taxon>
        <taxon>Maleae</taxon>
        <taxon>Malus</taxon>
    </lineage>
</organism>
<dbReference type="GO" id="GO:0090307">
    <property type="term" value="P:mitotic spindle assembly"/>
    <property type="evidence" value="ECO:0007669"/>
    <property type="project" value="TreeGrafter"/>
</dbReference>
<keyword evidence="3" id="KW-1185">Reference proteome</keyword>
<reference evidence="2 3" key="1">
    <citation type="submission" date="2018-10" db="EMBL/GenBank/DDBJ databases">
        <title>A high-quality apple genome assembly.</title>
        <authorList>
            <person name="Hu J."/>
        </authorList>
    </citation>
    <scope>NUCLEOTIDE SEQUENCE [LARGE SCALE GENOMIC DNA]</scope>
    <source>
        <strain evidence="3">cv. HFTH1</strain>
        <tissue evidence="2">Young leaf</tissue>
    </source>
</reference>
<dbReference type="GO" id="GO:0008017">
    <property type="term" value="F:microtubule binding"/>
    <property type="evidence" value="ECO:0007669"/>
    <property type="project" value="TreeGrafter"/>
</dbReference>
<gene>
    <name evidence="2" type="ORF">DVH24_024625</name>
</gene>
<dbReference type="GO" id="GO:0030295">
    <property type="term" value="F:protein kinase activator activity"/>
    <property type="evidence" value="ECO:0007669"/>
    <property type="project" value="TreeGrafter"/>
</dbReference>
<dbReference type="EMBL" id="RDQH01000333">
    <property type="protein sequence ID" value="RXH94941.1"/>
    <property type="molecule type" value="Genomic_DNA"/>
</dbReference>
<name>A0A498JNN6_MALDO</name>
<evidence type="ECO:0000256" key="1">
    <source>
        <dbReference type="SAM" id="MobiDB-lite"/>
    </source>
</evidence>
<dbReference type="PANTHER" id="PTHR14326:SF55">
    <property type="entry name" value="CELL CYCLE REGULATED MICROTUBULE ASSOCIATED PROTEIN"/>
    <property type="match status" value="1"/>
</dbReference>
<feature type="compositionally biased region" description="Low complexity" evidence="1">
    <location>
        <begin position="26"/>
        <end position="42"/>
    </location>
</feature>
<dbReference type="InterPro" id="IPR009675">
    <property type="entry name" value="TPX2_fam"/>
</dbReference>
<evidence type="ECO:0000313" key="2">
    <source>
        <dbReference type="EMBL" id="RXH94941.1"/>
    </source>
</evidence>
<feature type="compositionally biased region" description="Polar residues" evidence="1">
    <location>
        <begin position="43"/>
        <end position="54"/>
    </location>
</feature>
<dbReference type="Proteomes" id="UP000290289">
    <property type="component" value="Chromosome 7"/>
</dbReference>
<feature type="region of interest" description="Disordered" evidence="1">
    <location>
        <begin position="118"/>
        <end position="149"/>
    </location>
</feature>
<accession>A0A498JNN6</accession>
<dbReference type="GO" id="GO:0005819">
    <property type="term" value="C:spindle"/>
    <property type="evidence" value="ECO:0007669"/>
    <property type="project" value="InterPro"/>
</dbReference>
<dbReference type="GO" id="GO:0060236">
    <property type="term" value="P:regulation of mitotic spindle organization"/>
    <property type="evidence" value="ECO:0007669"/>
    <property type="project" value="InterPro"/>
</dbReference>
<comment type="caution">
    <text evidence="2">The sequence shown here is derived from an EMBL/GenBank/DDBJ whole genome shotgun (WGS) entry which is preliminary data.</text>
</comment>
<protein>
    <submittedName>
        <fullName evidence="2">Uncharacterized protein</fullName>
    </submittedName>
</protein>
<proteinExistence type="predicted"/>
<sequence length="149" mass="16679">MTRTIMFYGVSTRLELPNHMAKDTPSAKPKSPGKSPPLSRSSTLMKPTASQLAKQNHCRKVPSNRLLRRVAKKLGKLDEKSQNSPPPTKRQKLEAGYVAEQLEHQPLWLNKVPKKVRADAARPEVNVPKEPNLETENRALRHSQGSSMA</sequence>
<feature type="region of interest" description="Disordered" evidence="1">
    <location>
        <begin position="16"/>
        <end position="95"/>
    </location>
</feature>
<dbReference type="GO" id="GO:0005880">
    <property type="term" value="C:nuclear microtubule"/>
    <property type="evidence" value="ECO:0007669"/>
    <property type="project" value="TreeGrafter"/>
</dbReference>